<keyword evidence="3" id="KW-1185">Reference proteome</keyword>
<feature type="compositionally biased region" description="Basic and acidic residues" evidence="1">
    <location>
        <begin position="564"/>
        <end position="595"/>
    </location>
</feature>
<evidence type="ECO:0000256" key="1">
    <source>
        <dbReference type="SAM" id="MobiDB-lite"/>
    </source>
</evidence>
<feature type="compositionally biased region" description="Basic and acidic residues" evidence="1">
    <location>
        <begin position="609"/>
        <end position="623"/>
    </location>
</feature>
<feature type="compositionally biased region" description="Basic and acidic residues" evidence="1">
    <location>
        <begin position="492"/>
        <end position="506"/>
    </location>
</feature>
<feature type="compositionally biased region" description="Polar residues" evidence="1">
    <location>
        <begin position="407"/>
        <end position="419"/>
    </location>
</feature>
<feature type="compositionally biased region" description="Basic and acidic residues" evidence="1">
    <location>
        <begin position="452"/>
        <end position="482"/>
    </location>
</feature>
<evidence type="ECO:0008006" key="4">
    <source>
        <dbReference type="Google" id="ProtNLM"/>
    </source>
</evidence>
<gene>
    <name evidence="2" type="ORF">DFH94DRAFT_730929</name>
</gene>
<dbReference type="AlphaFoldDB" id="A0A9P5TBC1"/>
<feature type="compositionally biased region" description="Basic and acidic residues" evidence="1">
    <location>
        <begin position="370"/>
        <end position="387"/>
    </location>
</feature>
<feature type="compositionally biased region" description="Basic and acidic residues" evidence="1">
    <location>
        <begin position="658"/>
        <end position="674"/>
    </location>
</feature>
<proteinExistence type="predicted"/>
<dbReference type="Proteomes" id="UP000759537">
    <property type="component" value="Unassembled WGS sequence"/>
</dbReference>
<reference evidence="2" key="1">
    <citation type="submission" date="2019-10" db="EMBL/GenBank/DDBJ databases">
        <authorList>
            <consortium name="DOE Joint Genome Institute"/>
            <person name="Kuo A."/>
            <person name="Miyauchi S."/>
            <person name="Kiss E."/>
            <person name="Drula E."/>
            <person name="Kohler A."/>
            <person name="Sanchez-Garcia M."/>
            <person name="Andreopoulos B."/>
            <person name="Barry K.W."/>
            <person name="Bonito G."/>
            <person name="Buee M."/>
            <person name="Carver A."/>
            <person name="Chen C."/>
            <person name="Cichocki N."/>
            <person name="Clum A."/>
            <person name="Culley D."/>
            <person name="Crous P.W."/>
            <person name="Fauchery L."/>
            <person name="Girlanda M."/>
            <person name="Hayes R."/>
            <person name="Keri Z."/>
            <person name="LaButti K."/>
            <person name="Lipzen A."/>
            <person name="Lombard V."/>
            <person name="Magnuson J."/>
            <person name="Maillard F."/>
            <person name="Morin E."/>
            <person name="Murat C."/>
            <person name="Nolan M."/>
            <person name="Ohm R."/>
            <person name="Pangilinan J."/>
            <person name="Pereira M."/>
            <person name="Perotto S."/>
            <person name="Peter M."/>
            <person name="Riley R."/>
            <person name="Sitrit Y."/>
            <person name="Stielow B."/>
            <person name="Szollosi G."/>
            <person name="Zifcakova L."/>
            <person name="Stursova M."/>
            <person name="Spatafora J.W."/>
            <person name="Tedersoo L."/>
            <person name="Vaario L.-M."/>
            <person name="Yamada A."/>
            <person name="Yan M."/>
            <person name="Wang P."/>
            <person name="Xu J."/>
            <person name="Bruns T."/>
            <person name="Baldrian P."/>
            <person name="Vilgalys R."/>
            <person name="Henrissat B."/>
            <person name="Grigoriev I.V."/>
            <person name="Hibbett D."/>
            <person name="Nagy L.G."/>
            <person name="Martin F.M."/>
        </authorList>
    </citation>
    <scope>NUCLEOTIDE SEQUENCE</scope>
    <source>
        <strain evidence="2">Prilba</strain>
    </source>
</reference>
<name>A0A9P5TBC1_9AGAM</name>
<organism evidence="2 3">
    <name type="scientific">Russula ochroleuca</name>
    <dbReference type="NCBI Taxonomy" id="152965"/>
    <lineage>
        <taxon>Eukaryota</taxon>
        <taxon>Fungi</taxon>
        <taxon>Dikarya</taxon>
        <taxon>Basidiomycota</taxon>
        <taxon>Agaricomycotina</taxon>
        <taxon>Agaricomycetes</taxon>
        <taxon>Russulales</taxon>
        <taxon>Russulaceae</taxon>
        <taxon>Russula</taxon>
    </lineage>
</organism>
<feature type="compositionally biased region" description="Low complexity" evidence="1">
    <location>
        <begin position="142"/>
        <end position="157"/>
    </location>
</feature>
<feature type="compositionally biased region" description="Low complexity" evidence="1">
    <location>
        <begin position="192"/>
        <end position="203"/>
    </location>
</feature>
<protein>
    <recommendedName>
        <fullName evidence="4">RNA polymerase II elongation factor ELL N-terminal domain-containing protein</fullName>
    </recommendedName>
</protein>
<feature type="region of interest" description="Disordered" evidence="1">
    <location>
        <begin position="304"/>
        <end position="781"/>
    </location>
</feature>
<feature type="compositionally biased region" description="Basic and acidic residues" evidence="1">
    <location>
        <begin position="520"/>
        <end position="530"/>
    </location>
</feature>
<reference evidence="2" key="2">
    <citation type="journal article" date="2020" name="Nat. Commun.">
        <title>Large-scale genome sequencing of mycorrhizal fungi provides insights into the early evolution of symbiotic traits.</title>
        <authorList>
            <person name="Miyauchi S."/>
            <person name="Kiss E."/>
            <person name="Kuo A."/>
            <person name="Drula E."/>
            <person name="Kohler A."/>
            <person name="Sanchez-Garcia M."/>
            <person name="Morin E."/>
            <person name="Andreopoulos B."/>
            <person name="Barry K.W."/>
            <person name="Bonito G."/>
            <person name="Buee M."/>
            <person name="Carver A."/>
            <person name="Chen C."/>
            <person name="Cichocki N."/>
            <person name="Clum A."/>
            <person name="Culley D."/>
            <person name="Crous P.W."/>
            <person name="Fauchery L."/>
            <person name="Girlanda M."/>
            <person name="Hayes R.D."/>
            <person name="Keri Z."/>
            <person name="LaButti K."/>
            <person name="Lipzen A."/>
            <person name="Lombard V."/>
            <person name="Magnuson J."/>
            <person name="Maillard F."/>
            <person name="Murat C."/>
            <person name="Nolan M."/>
            <person name="Ohm R.A."/>
            <person name="Pangilinan J."/>
            <person name="Pereira M.F."/>
            <person name="Perotto S."/>
            <person name="Peter M."/>
            <person name="Pfister S."/>
            <person name="Riley R."/>
            <person name="Sitrit Y."/>
            <person name="Stielow J.B."/>
            <person name="Szollosi G."/>
            <person name="Zifcakova L."/>
            <person name="Stursova M."/>
            <person name="Spatafora J.W."/>
            <person name="Tedersoo L."/>
            <person name="Vaario L.M."/>
            <person name="Yamada A."/>
            <person name="Yan M."/>
            <person name="Wang P."/>
            <person name="Xu J."/>
            <person name="Bruns T."/>
            <person name="Baldrian P."/>
            <person name="Vilgalys R."/>
            <person name="Dunand C."/>
            <person name="Henrissat B."/>
            <person name="Grigoriev I.V."/>
            <person name="Hibbett D."/>
            <person name="Nagy L.G."/>
            <person name="Martin F.M."/>
        </authorList>
    </citation>
    <scope>NUCLEOTIDE SEQUENCE</scope>
    <source>
        <strain evidence="2">Prilba</strain>
    </source>
</reference>
<sequence length="868" mass="95634">MPLPVAINGTIALQGPTRQGDAPQPLTKRAMIIRMSEETLEALAAYPAHPPLQFEFGDTPGIHIESTFFPMGGVRESTPHELYLRSALASKVNAPLKLYADIAGKFTVGRELNGKTESKVQQSTADAQKNKSERRIVLLNNPPALASSATKAKSSAPSKKRKPAVSAPIAATVKRVPIRAKNEGSSAARGQSPPHSLPSSQSSPVPPAIRAQMIHLLAKGPRTKEDVLTQMGGPDPSESLRMQLNELLVTIAERERTKAGVGQPLYTLLLESWKEVRPSEFAGLTDDERRRMWRQTRLSLHSLGIPESDPAWDHVRTLPGSAATSSSKTGPGPKRAAGAVNVERKKNAASTSKPPVEAKDEGVRPPQPAKVREEVPRSTKAAPKRDNNPPPRRPPGVSGPKNARETAPSQSQSLAQGSSKKAGLTEARAKHGDSSKPNGRPGPATHIQPPSSHERELDRERPTRPTKKEKEDGSDLDREKGKVAAAHKAKRRKDDVSELDSLRDYGTDTIGKTNAKRKKLREDYDDKDRINGTGNTVKRRKVLDDDKPYKPGGGGGGGGGGTSKARERDRDKESDRGQDKTRDRDHVVKRPRDNDWDSPAPSPLPRKPIVRERDRQREREPDRSVSPPRRVKRELSPSPALHNFHQRENSPLARGTSKRTDTPPREPIKREASPRLRGHSRRNQSPPAPQTSKRAPSPPSRSQTRARDRDRESSTNGVSSMRRRRSPIYTSSEDEQNNAPVRRNAPSSVTSSSSSREPVRNQGYASQSLPLPPSAPYPKNREALQARYRSGYRSYIAVYHKLLDEREKIQDALDSVGREGSVCSDRDVEMMDEEGLRELKGQYAAWTRELEGVRNAYSAEGERMDITT</sequence>
<evidence type="ECO:0000313" key="2">
    <source>
        <dbReference type="EMBL" id="KAF8482963.1"/>
    </source>
</evidence>
<comment type="caution">
    <text evidence="2">The sequence shown here is derived from an EMBL/GenBank/DDBJ whole genome shotgun (WGS) entry which is preliminary data.</text>
</comment>
<feature type="region of interest" description="Disordered" evidence="1">
    <location>
        <begin position="140"/>
        <end position="206"/>
    </location>
</feature>
<dbReference type="OrthoDB" id="2587563at2759"/>
<accession>A0A9P5TBC1</accession>
<feature type="compositionally biased region" description="Gly residues" evidence="1">
    <location>
        <begin position="551"/>
        <end position="562"/>
    </location>
</feature>
<dbReference type="InterPro" id="IPR042065">
    <property type="entry name" value="E3_ELL-like"/>
</dbReference>
<evidence type="ECO:0000313" key="3">
    <source>
        <dbReference type="Proteomes" id="UP000759537"/>
    </source>
</evidence>
<dbReference type="Gene3D" id="1.10.10.2670">
    <property type="entry name" value="E3 ubiquitin-protein ligase"/>
    <property type="match status" value="1"/>
</dbReference>
<dbReference type="EMBL" id="WHVB01000005">
    <property type="protein sequence ID" value="KAF8482963.1"/>
    <property type="molecule type" value="Genomic_DNA"/>
</dbReference>